<evidence type="ECO:0000313" key="1">
    <source>
        <dbReference type="EMBL" id="MBE9076495.1"/>
    </source>
</evidence>
<proteinExistence type="predicted"/>
<gene>
    <name evidence="1" type="ORF">IQ241_04160</name>
</gene>
<sequence>MPERLVELRLDTDQDHQVIEGLLTAFKRYYPDAKKPVKPKAAKQLFLVGSAEYAAATQKSSTPSAANR</sequence>
<name>A0A8J7A5X5_9CYAN</name>
<organism evidence="1 2">
    <name type="scientific">Vasconcelosia minhoensis LEGE 07310</name>
    <dbReference type="NCBI Taxonomy" id="915328"/>
    <lineage>
        <taxon>Bacteria</taxon>
        <taxon>Bacillati</taxon>
        <taxon>Cyanobacteriota</taxon>
        <taxon>Cyanophyceae</taxon>
        <taxon>Nodosilineales</taxon>
        <taxon>Cymatolegaceae</taxon>
        <taxon>Vasconcelosia</taxon>
        <taxon>Vasconcelosia minhoensis</taxon>
    </lineage>
</organism>
<dbReference type="EMBL" id="JADEXG010000006">
    <property type="protein sequence ID" value="MBE9076495.1"/>
    <property type="molecule type" value="Genomic_DNA"/>
</dbReference>
<dbReference type="AlphaFoldDB" id="A0A8J7A5X5"/>
<accession>A0A8J7A5X5</accession>
<dbReference type="RefSeq" id="WP_193905205.1">
    <property type="nucleotide sequence ID" value="NZ_JADEXG010000006.1"/>
</dbReference>
<evidence type="ECO:0000313" key="2">
    <source>
        <dbReference type="Proteomes" id="UP000636505"/>
    </source>
</evidence>
<protein>
    <submittedName>
        <fullName evidence="1">Uncharacterized protein</fullName>
    </submittedName>
</protein>
<comment type="caution">
    <text evidence="1">The sequence shown here is derived from an EMBL/GenBank/DDBJ whole genome shotgun (WGS) entry which is preliminary data.</text>
</comment>
<dbReference type="Proteomes" id="UP000636505">
    <property type="component" value="Unassembled WGS sequence"/>
</dbReference>
<reference evidence="1" key="1">
    <citation type="submission" date="2020-10" db="EMBL/GenBank/DDBJ databases">
        <authorList>
            <person name="Castelo-Branco R."/>
            <person name="Eusebio N."/>
            <person name="Adriana R."/>
            <person name="Vieira A."/>
            <person name="Brugerolle De Fraissinette N."/>
            <person name="Rezende De Castro R."/>
            <person name="Schneider M.P."/>
            <person name="Vasconcelos V."/>
            <person name="Leao P.N."/>
        </authorList>
    </citation>
    <scope>NUCLEOTIDE SEQUENCE</scope>
    <source>
        <strain evidence="1">LEGE 07310</strain>
    </source>
</reference>
<keyword evidence="2" id="KW-1185">Reference proteome</keyword>